<feature type="compositionally biased region" description="Pro residues" evidence="1">
    <location>
        <begin position="246"/>
        <end position="257"/>
    </location>
</feature>
<keyword evidence="2" id="KW-0472">Membrane</keyword>
<feature type="chain" id="PRO_5020552717" description="YXWGXW repeat-containing protein" evidence="3">
    <location>
        <begin position="24"/>
        <end position="298"/>
    </location>
</feature>
<sequence>MRSRFIALCISLLCAAAAGPTQAAVSVSIGINVPAYPQMVVVPGYPVYYAPGLGANFFFYDGMYWVLEGDDWYMSSWYNGPWVIVAPAYVPYYLLRVPVRYYMAPPPYFGGWQPGAPPRWGRHWGPQWEQQHHDWDRWNRRAMPGPSPLPSYQRRYAGELYPSPGQQADLQARNYRYQPRSEAARQQLPPLQMERDRGVPAAAPRRPQMEAPQAQRPAQRPQEWPPQQEPRGGGPPPRYEAGPRMQPQPMPPQPVPMAAPNAPQHPAQGRGEPQERGHGKGHGDDGKDRRDQGGPPGR</sequence>
<proteinExistence type="predicted"/>
<evidence type="ECO:0000313" key="5">
    <source>
        <dbReference type="Proteomes" id="UP000295110"/>
    </source>
</evidence>
<accession>A0A4R3UFH3</accession>
<dbReference type="Proteomes" id="UP000295110">
    <property type="component" value="Unassembled WGS sequence"/>
</dbReference>
<evidence type="ECO:0000313" key="4">
    <source>
        <dbReference type="EMBL" id="TCU86863.1"/>
    </source>
</evidence>
<feature type="transmembrane region" description="Helical" evidence="2">
    <location>
        <begin position="47"/>
        <end position="67"/>
    </location>
</feature>
<feature type="signal peptide" evidence="3">
    <location>
        <begin position="1"/>
        <end position="23"/>
    </location>
</feature>
<feature type="compositionally biased region" description="Basic and acidic residues" evidence="1">
    <location>
        <begin position="272"/>
        <end position="292"/>
    </location>
</feature>
<keyword evidence="2" id="KW-1133">Transmembrane helix</keyword>
<reference evidence="4 5" key="1">
    <citation type="submission" date="2019-03" db="EMBL/GenBank/DDBJ databases">
        <title>Genomic Encyclopedia of Type Strains, Phase IV (KMG-IV): sequencing the most valuable type-strain genomes for metagenomic binning, comparative biology and taxonomic classification.</title>
        <authorList>
            <person name="Goeker M."/>
        </authorList>
    </citation>
    <scope>NUCLEOTIDE SEQUENCE [LARGE SCALE GENOMIC DNA]</scope>
    <source>
        <strain evidence="4 5">DSM 654</strain>
    </source>
</reference>
<keyword evidence="5" id="KW-1185">Reference proteome</keyword>
<evidence type="ECO:0000256" key="3">
    <source>
        <dbReference type="SAM" id="SignalP"/>
    </source>
</evidence>
<dbReference type="EMBL" id="SMBU01000045">
    <property type="protein sequence ID" value="TCU86863.1"/>
    <property type="molecule type" value="Genomic_DNA"/>
</dbReference>
<feature type="compositionally biased region" description="Pro residues" evidence="1">
    <location>
        <begin position="223"/>
        <end position="238"/>
    </location>
</feature>
<organism evidence="4 5">
    <name type="scientific">Roseateles saccharophilus</name>
    <name type="common">Pseudomonas saccharophila</name>
    <dbReference type="NCBI Taxonomy" id="304"/>
    <lineage>
        <taxon>Bacteria</taxon>
        <taxon>Pseudomonadati</taxon>
        <taxon>Pseudomonadota</taxon>
        <taxon>Betaproteobacteria</taxon>
        <taxon>Burkholderiales</taxon>
        <taxon>Sphaerotilaceae</taxon>
        <taxon>Roseateles</taxon>
    </lineage>
</organism>
<evidence type="ECO:0000256" key="1">
    <source>
        <dbReference type="SAM" id="MobiDB-lite"/>
    </source>
</evidence>
<keyword evidence="2" id="KW-0812">Transmembrane</keyword>
<evidence type="ECO:0008006" key="6">
    <source>
        <dbReference type="Google" id="ProtNLM"/>
    </source>
</evidence>
<evidence type="ECO:0000256" key="2">
    <source>
        <dbReference type="SAM" id="Phobius"/>
    </source>
</evidence>
<gene>
    <name evidence="4" type="ORF">EV671_104517</name>
</gene>
<comment type="caution">
    <text evidence="4">The sequence shown here is derived from an EMBL/GenBank/DDBJ whole genome shotgun (WGS) entry which is preliminary data.</text>
</comment>
<dbReference type="AlphaFoldDB" id="A0A4R3UFH3"/>
<feature type="region of interest" description="Disordered" evidence="1">
    <location>
        <begin position="178"/>
        <end position="298"/>
    </location>
</feature>
<name>A0A4R3UFH3_ROSSA</name>
<feature type="compositionally biased region" description="Low complexity" evidence="1">
    <location>
        <begin position="200"/>
        <end position="222"/>
    </location>
</feature>
<protein>
    <recommendedName>
        <fullName evidence="6">YXWGXW repeat-containing protein</fullName>
    </recommendedName>
</protein>
<keyword evidence="3" id="KW-0732">Signal</keyword>